<comment type="caution">
    <text evidence="2">The sequence shown here is derived from an EMBL/GenBank/DDBJ whole genome shotgun (WGS) entry which is preliminary data.</text>
</comment>
<feature type="compositionally biased region" description="Polar residues" evidence="1">
    <location>
        <begin position="570"/>
        <end position="611"/>
    </location>
</feature>
<feature type="region of interest" description="Disordered" evidence="1">
    <location>
        <begin position="703"/>
        <end position="834"/>
    </location>
</feature>
<organism evidence="2 3">
    <name type="scientific">Reticulomyxa filosa</name>
    <dbReference type="NCBI Taxonomy" id="46433"/>
    <lineage>
        <taxon>Eukaryota</taxon>
        <taxon>Sar</taxon>
        <taxon>Rhizaria</taxon>
        <taxon>Retaria</taxon>
        <taxon>Foraminifera</taxon>
        <taxon>Monothalamids</taxon>
        <taxon>Reticulomyxidae</taxon>
        <taxon>Reticulomyxa</taxon>
    </lineage>
</organism>
<feature type="compositionally biased region" description="Polar residues" evidence="1">
    <location>
        <begin position="1113"/>
        <end position="1124"/>
    </location>
</feature>
<dbReference type="Proteomes" id="UP000023152">
    <property type="component" value="Unassembled WGS sequence"/>
</dbReference>
<feature type="region of interest" description="Disordered" evidence="1">
    <location>
        <begin position="142"/>
        <end position="191"/>
    </location>
</feature>
<feature type="compositionally biased region" description="Acidic residues" evidence="1">
    <location>
        <begin position="245"/>
        <end position="255"/>
    </location>
</feature>
<feature type="compositionally biased region" description="Basic and acidic residues" evidence="1">
    <location>
        <begin position="146"/>
        <end position="158"/>
    </location>
</feature>
<evidence type="ECO:0000313" key="3">
    <source>
        <dbReference type="Proteomes" id="UP000023152"/>
    </source>
</evidence>
<gene>
    <name evidence="2" type="ORF">RFI_03420</name>
</gene>
<feature type="compositionally biased region" description="Pro residues" evidence="1">
    <location>
        <begin position="742"/>
        <end position="753"/>
    </location>
</feature>
<feature type="region of interest" description="Disordered" evidence="1">
    <location>
        <begin position="76"/>
        <end position="95"/>
    </location>
</feature>
<feature type="compositionally biased region" description="Basic and acidic residues" evidence="1">
    <location>
        <begin position="789"/>
        <end position="802"/>
    </location>
</feature>
<feature type="compositionally biased region" description="Basic residues" evidence="1">
    <location>
        <begin position="756"/>
        <end position="768"/>
    </location>
</feature>
<name>X6P7S1_RETFI</name>
<feature type="compositionally biased region" description="Basic and acidic residues" evidence="1">
    <location>
        <begin position="809"/>
        <end position="833"/>
    </location>
</feature>
<feature type="compositionally biased region" description="Polar residues" evidence="1">
    <location>
        <begin position="721"/>
        <end position="741"/>
    </location>
</feature>
<protein>
    <submittedName>
        <fullName evidence="2">Uncharacterized protein</fullName>
    </submittedName>
</protein>
<reference evidence="2 3" key="1">
    <citation type="journal article" date="2013" name="Curr. Biol.">
        <title>The Genome of the Foraminiferan Reticulomyxa filosa.</title>
        <authorList>
            <person name="Glockner G."/>
            <person name="Hulsmann N."/>
            <person name="Schleicher M."/>
            <person name="Noegel A.A."/>
            <person name="Eichinger L."/>
            <person name="Gallinger C."/>
            <person name="Pawlowski J."/>
            <person name="Sierra R."/>
            <person name="Euteneuer U."/>
            <person name="Pillet L."/>
            <person name="Moustafa A."/>
            <person name="Platzer M."/>
            <person name="Groth M."/>
            <person name="Szafranski K."/>
            <person name="Schliwa M."/>
        </authorList>
    </citation>
    <scope>NUCLEOTIDE SEQUENCE [LARGE SCALE GENOMIC DNA]</scope>
</reference>
<proteinExistence type="predicted"/>
<accession>X6P7S1</accession>
<dbReference type="AlphaFoldDB" id="X6P7S1"/>
<evidence type="ECO:0000256" key="1">
    <source>
        <dbReference type="SAM" id="MobiDB-lite"/>
    </source>
</evidence>
<feature type="region of interest" description="Disordered" evidence="1">
    <location>
        <begin position="1044"/>
        <end position="1124"/>
    </location>
</feature>
<evidence type="ECO:0000313" key="2">
    <source>
        <dbReference type="EMBL" id="ETO33682.1"/>
    </source>
</evidence>
<sequence length="1124" mass="127061">MVSQSSLDEEQTYFSASGKITDLIGSPSQQQIDISTTNNHLQILQEKIKRDPTLVNDPVFMQQLVMAYSTASAIMKPASTSSPNEPRPHSLANNSPLASISVVTGVSNAVEGVSPKPVVPSTNVHDEKNKYIHNFKKKKATQISNENEKAKHEEKIKAPDQAVAMSVESRDSQMKTASIDDTKQENKTEEITDGQVQFASEDDKLRQKREQARQAIVQLKHTVQMSLAGKELEMKIASLEHALENDETDEDENDGNEPAAIGQINAPDTIESKHQSKQSQISDIVQLQDNGEDQTDTPTQDYDYDVIGVFLFVCLSSYLSYKALNIVVLSPSRKLRRRFVHLLMPDEQIKQSKTAMSVQRFERDLSCGPKDFVLRVLEMHEFTFLPDLFDNDNAHLIVMIFSFDTTEINANEKKFMEELAQWMETSGHWPAFWKRTLRLLDYALNDSKEKKDNGIETVDDYFLYVKDRADELDKLFEEHGAILDQQSLKWTYIDADTNSNLTFQKQRSFKWPYLPVQGAGQGQDWRVQMMLKLFTILDEPHRSYFLASALSTPNKNLMPKNFEEMAKKTVQNGPNVLSRGSISNKSGGETSSTRNLQAPLNNDNKRNSLPKTQPAMAEQKRHTIAAKPDLEQTRKAQKLQAQQNKTVALQKVLSQNSQDGPSSVPSLVQTKSPSDVIAPMAEENLFQQDEDKSRELKSHQIAFGNLQKKSSKHSEKDKGSLRQQTSNSSGTPQSQAQTPSPAETPPMDIVPPYEPKKKKSISSTKVKKMIPEKLVLNRKRHSSDITPPESEHENESMEKDETVTPPAEDETRPRLAWEDSKSVDTPDQHDNDIVRPSGRKVFVETDTLAQKSMLRFEAYTAIDPNEPMAYTEYGAHIGGGFHRMDVSFDDNGDLALAPGQIANVHAYNDDDEDAYVRPEVFKHLDEIPKSSQFLRDAHNMQSKRKHIVLNIFLSFGYYDQHIHDFAEDKEDTDSDDDIDPMLDIEHVKRQTLNQDDYKFVEKQRQVSMMRMQDIIEKSRAGIEHFRLESQADASQNNLRSILLSPNTRVISGPKTNMTKNGNNDNPSTMQHNRKASGSYSSEQQKTFFNGDESPQGNEASASGPPEPAKIQMSFETKNINNIFK</sequence>
<feature type="compositionally biased region" description="Polar residues" evidence="1">
    <location>
        <begin position="1044"/>
        <end position="1100"/>
    </location>
</feature>
<dbReference type="EMBL" id="ASPP01003200">
    <property type="protein sequence ID" value="ETO33682.1"/>
    <property type="molecule type" value="Genomic_DNA"/>
</dbReference>
<keyword evidence="3" id="KW-1185">Reference proteome</keyword>
<feature type="compositionally biased region" description="Basic and acidic residues" evidence="1">
    <location>
        <begin position="168"/>
        <end position="190"/>
    </location>
</feature>
<feature type="region of interest" description="Disordered" evidence="1">
    <location>
        <begin position="245"/>
        <end position="281"/>
    </location>
</feature>
<feature type="region of interest" description="Disordered" evidence="1">
    <location>
        <begin position="570"/>
        <end position="620"/>
    </location>
</feature>